<dbReference type="GO" id="GO:0046872">
    <property type="term" value="F:metal ion binding"/>
    <property type="evidence" value="ECO:0007669"/>
    <property type="project" value="UniProtKB-KW"/>
</dbReference>
<organism evidence="5 6">
    <name type="scientific">Actinomadura hallensis</name>
    <dbReference type="NCBI Taxonomy" id="337895"/>
    <lineage>
        <taxon>Bacteria</taxon>
        <taxon>Bacillati</taxon>
        <taxon>Actinomycetota</taxon>
        <taxon>Actinomycetes</taxon>
        <taxon>Streptosporangiales</taxon>
        <taxon>Thermomonosporaceae</taxon>
        <taxon>Actinomadura</taxon>
    </lineage>
</organism>
<name>A0A543IKA6_9ACTN</name>
<keyword evidence="3" id="KW-0808">Transferase</keyword>
<proteinExistence type="inferred from homology"/>
<dbReference type="PROSITE" id="PS00723">
    <property type="entry name" value="POLYPRENYL_SYNTHASE_1"/>
    <property type="match status" value="1"/>
</dbReference>
<comment type="caution">
    <text evidence="5">The sequence shown here is derived from an EMBL/GenBank/DDBJ whole genome shotgun (WGS) entry which is preliminary data.</text>
</comment>
<protein>
    <submittedName>
        <fullName evidence="5">Geranylgeranyl diphosphate synthase type I</fullName>
    </submittedName>
</protein>
<dbReference type="Proteomes" id="UP000316706">
    <property type="component" value="Unassembled WGS sequence"/>
</dbReference>
<feature type="region of interest" description="Disordered" evidence="4">
    <location>
        <begin position="55"/>
        <end position="82"/>
    </location>
</feature>
<dbReference type="SUPFAM" id="SSF48576">
    <property type="entry name" value="Terpenoid synthases"/>
    <property type="match status" value="1"/>
</dbReference>
<dbReference type="GO" id="GO:0004659">
    <property type="term" value="F:prenyltransferase activity"/>
    <property type="evidence" value="ECO:0007669"/>
    <property type="project" value="InterPro"/>
</dbReference>
<accession>A0A543IKA6</accession>
<evidence type="ECO:0000256" key="2">
    <source>
        <dbReference type="ARBA" id="ARBA00022842"/>
    </source>
</evidence>
<keyword evidence="2" id="KW-0460">Magnesium</keyword>
<evidence type="ECO:0000256" key="1">
    <source>
        <dbReference type="ARBA" id="ARBA00022723"/>
    </source>
</evidence>
<dbReference type="InterPro" id="IPR008949">
    <property type="entry name" value="Isoprenoid_synthase_dom_sf"/>
</dbReference>
<feature type="region of interest" description="Disordered" evidence="4">
    <location>
        <begin position="1"/>
        <end position="27"/>
    </location>
</feature>
<dbReference type="InterPro" id="IPR033749">
    <property type="entry name" value="Polyprenyl_synt_CS"/>
</dbReference>
<reference evidence="5 6" key="1">
    <citation type="submission" date="2019-06" db="EMBL/GenBank/DDBJ databases">
        <title>Sequencing the genomes of 1000 actinobacteria strains.</title>
        <authorList>
            <person name="Klenk H.-P."/>
        </authorList>
    </citation>
    <scope>NUCLEOTIDE SEQUENCE [LARGE SCALE GENOMIC DNA]</scope>
    <source>
        <strain evidence="5 6">DSM 45043</strain>
    </source>
</reference>
<dbReference type="RefSeq" id="WP_246077502.1">
    <property type="nucleotide sequence ID" value="NZ_VFPO01000001.1"/>
</dbReference>
<evidence type="ECO:0000313" key="5">
    <source>
        <dbReference type="EMBL" id="TQM70979.1"/>
    </source>
</evidence>
<evidence type="ECO:0000313" key="6">
    <source>
        <dbReference type="Proteomes" id="UP000316706"/>
    </source>
</evidence>
<evidence type="ECO:0000256" key="4">
    <source>
        <dbReference type="SAM" id="MobiDB-lite"/>
    </source>
</evidence>
<gene>
    <name evidence="5" type="ORF">FHX41_4729</name>
</gene>
<dbReference type="PANTHER" id="PTHR12001">
    <property type="entry name" value="GERANYLGERANYL PYROPHOSPHATE SYNTHASE"/>
    <property type="match status" value="1"/>
</dbReference>
<dbReference type="GO" id="GO:0008299">
    <property type="term" value="P:isoprenoid biosynthetic process"/>
    <property type="evidence" value="ECO:0007669"/>
    <property type="project" value="InterPro"/>
</dbReference>
<dbReference type="Pfam" id="PF00348">
    <property type="entry name" value="polyprenyl_synt"/>
    <property type="match status" value="1"/>
</dbReference>
<keyword evidence="1" id="KW-0479">Metal-binding</keyword>
<dbReference type="EMBL" id="VFPO01000001">
    <property type="protein sequence ID" value="TQM70979.1"/>
    <property type="molecule type" value="Genomic_DNA"/>
</dbReference>
<keyword evidence="6" id="KW-1185">Reference proteome</keyword>
<evidence type="ECO:0000256" key="3">
    <source>
        <dbReference type="RuleBase" id="RU004466"/>
    </source>
</evidence>
<dbReference type="PANTHER" id="PTHR12001:SF86">
    <property type="entry name" value="GERANYLGERANYL DIPHOSPHATE SYNTHASE"/>
    <property type="match status" value="1"/>
</dbReference>
<dbReference type="Gene3D" id="1.10.600.10">
    <property type="entry name" value="Farnesyl Diphosphate Synthase"/>
    <property type="match status" value="1"/>
</dbReference>
<dbReference type="InterPro" id="IPR000092">
    <property type="entry name" value="Polyprenyl_synt"/>
</dbReference>
<dbReference type="SFLD" id="SFLDS00005">
    <property type="entry name" value="Isoprenoid_Synthase_Type_I"/>
    <property type="match status" value="1"/>
</dbReference>
<sequence length="419" mass="43890">MSVWGDDPAVLRCDHRPPAPTHRHSKDELCSEACLPAPFHRHSKDELCSEACLPADDRRPEDEPRADARPDAGGRDDPLPGRARTAAEVLGWSRRLLDPALRDAVERMPKEIRGVAAFHFGWRDERGRPASGSGGKAIRPALTLLAAEAVGGTASAALPAAVAVELAHNFSLLHDDVMDGDLTRRHRPTAWSVFGANAAVLAGDALLAAAFEALADEPSPAVPRAVRILGRAVLDLVAGQSADLAFEERTDVTLDECLAMAGRKTGALLGAACALGATCGGGTTGQSARLRAYGERLGLAFQLVDDLLGIWGDPDVTGKPVHSDLHSRKKSLPVVAALTSATPAGDELADLYLRDEALTGDEVSRAADLIDAAGGRAWAAAHAATLLTQAHADLAAVGADPATAAELDALARLITHRRH</sequence>
<dbReference type="CDD" id="cd00685">
    <property type="entry name" value="Trans_IPPS_HT"/>
    <property type="match status" value="1"/>
</dbReference>
<dbReference type="SFLD" id="SFLDG01017">
    <property type="entry name" value="Polyprenyl_Transferase_Like"/>
    <property type="match status" value="1"/>
</dbReference>
<dbReference type="NCBIfam" id="NF041169">
    <property type="entry name" value="f2_encap_cargo4"/>
    <property type="match status" value="1"/>
</dbReference>
<dbReference type="PROSITE" id="PS00444">
    <property type="entry name" value="POLYPRENYL_SYNTHASE_2"/>
    <property type="match status" value="1"/>
</dbReference>
<dbReference type="AlphaFoldDB" id="A0A543IKA6"/>
<comment type="similarity">
    <text evidence="3">Belongs to the FPP/GGPP synthase family.</text>
</comment>
<feature type="compositionally biased region" description="Basic and acidic residues" evidence="4">
    <location>
        <begin position="55"/>
        <end position="79"/>
    </location>
</feature>